<proteinExistence type="predicted"/>
<name>A0ABY0HAF9_9PEZI</name>
<keyword evidence="2" id="KW-1185">Reference proteome</keyword>
<dbReference type="EMBL" id="QJNS01000108">
    <property type="protein sequence ID" value="RYO86862.1"/>
    <property type="molecule type" value="Genomic_DNA"/>
</dbReference>
<evidence type="ECO:0000313" key="2">
    <source>
        <dbReference type="Proteomes" id="UP000294003"/>
    </source>
</evidence>
<reference evidence="1 2" key="1">
    <citation type="submission" date="2018-06" db="EMBL/GenBank/DDBJ databases">
        <title>Complete Genomes of Monosporascus.</title>
        <authorList>
            <person name="Robinson A.J."/>
            <person name="Natvig D.O."/>
        </authorList>
    </citation>
    <scope>NUCLEOTIDE SEQUENCE [LARGE SCALE GENOMIC DNA]</scope>
    <source>
        <strain evidence="1 2">CBS 609.92</strain>
    </source>
</reference>
<protein>
    <submittedName>
        <fullName evidence="1">Uncharacterized protein</fullName>
    </submittedName>
</protein>
<dbReference type="Proteomes" id="UP000294003">
    <property type="component" value="Unassembled WGS sequence"/>
</dbReference>
<sequence>MFRHHRCRLGSLTVRISEDTKQLCLSTHDSKPRATIRCEDSSIGFLELTLLAAIIATAAVEVAFEATTHGPAVLPALLKCCLSRGTRLATGRRRRSLYEPSHPSVILASGTQTPIPSKMVPQAVCRKSDCASPDANAVGAIRPAVVEADGERLADELSPVLHGIGIVVSRYLRKEASIGPRASDTASVEASLRRFVEVRARDASVDCCRNALA</sequence>
<organism evidence="1 2">
    <name type="scientific">Monosporascus cannonballus</name>
    <dbReference type="NCBI Taxonomy" id="155416"/>
    <lineage>
        <taxon>Eukaryota</taxon>
        <taxon>Fungi</taxon>
        <taxon>Dikarya</taxon>
        <taxon>Ascomycota</taxon>
        <taxon>Pezizomycotina</taxon>
        <taxon>Sordariomycetes</taxon>
        <taxon>Xylariomycetidae</taxon>
        <taxon>Xylariales</taxon>
        <taxon>Xylariales incertae sedis</taxon>
        <taxon>Monosporascus</taxon>
    </lineage>
</organism>
<accession>A0ABY0HAF9</accession>
<gene>
    <name evidence="1" type="ORF">DL762_004526</name>
</gene>
<evidence type="ECO:0000313" key="1">
    <source>
        <dbReference type="EMBL" id="RYO86862.1"/>
    </source>
</evidence>
<comment type="caution">
    <text evidence="1">The sequence shown here is derived from an EMBL/GenBank/DDBJ whole genome shotgun (WGS) entry which is preliminary data.</text>
</comment>